<dbReference type="InterPro" id="IPR003812">
    <property type="entry name" value="Fido"/>
</dbReference>
<evidence type="ECO:0000313" key="2">
    <source>
        <dbReference type="EMBL" id="UQF79805.1"/>
    </source>
</evidence>
<gene>
    <name evidence="2" type="ORF">M3I41_00555</name>
</gene>
<dbReference type="InterPro" id="IPR036597">
    <property type="entry name" value="Fido-like_dom_sf"/>
</dbReference>
<accession>A0A9E7AFQ9</accession>
<proteinExistence type="predicted"/>
<dbReference type="AlphaFoldDB" id="A0A9E7AFQ9"/>
<reference evidence="2" key="1">
    <citation type="submission" date="2022-05" db="EMBL/GenBank/DDBJ databases">
        <title>Using nanopore sequencing to obtain complete genomes from saliva samples.</title>
        <authorList>
            <person name="Baker J.L."/>
        </authorList>
    </citation>
    <scope>NUCLEOTIDE SEQUENCE</scope>
    <source>
        <strain evidence="2">JCVI-JB-Ag32</strain>
    </source>
</reference>
<dbReference type="EMBL" id="CP097095">
    <property type="protein sequence ID" value="UQF79805.1"/>
    <property type="molecule type" value="Genomic_DNA"/>
</dbReference>
<dbReference type="Gene3D" id="1.10.3290.10">
    <property type="entry name" value="Fido-like domain"/>
    <property type="match status" value="1"/>
</dbReference>
<evidence type="ECO:0000259" key="1">
    <source>
        <dbReference type="PROSITE" id="PS51459"/>
    </source>
</evidence>
<sequence length="332" mass="34575">MSTNALIDACLALAREERVAAASEALYEASAQLRWQEALRKRWREARAEASVRGAVSGAAIEGAVVSAQALREQIAAGPKGAGAHASSKDPAWDAATGLWRAHSRLVGYMPDLVGRTRPVVPATAQLMATLHRDVAGPLAVGGLISEAVVGCPRESGQALENQLLEGGGMLEGGKAALEGGGLRENGKLLLEGGQLLEGGPGPNLGGQELRERLAQIVTLIDTPNLPALVRVALVHAEMLTVRPFALANGALGRLLVRHLSVRDGLDPTGVSVSDYYAGRVPGAYAEAAQAYVSASLEGVVAWIIWQAEALLEGMRQGSELSRAVQAGTTQL</sequence>
<protein>
    <submittedName>
        <fullName evidence="2">Cell filamentation protein Fic</fullName>
    </submittedName>
</protein>
<organism evidence="2 3">
    <name type="scientific">Actinomyces graevenitzii</name>
    <dbReference type="NCBI Taxonomy" id="55565"/>
    <lineage>
        <taxon>Bacteria</taxon>
        <taxon>Bacillati</taxon>
        <taxon>Actinomycetota</taxon>
        <taxon>Actinomycetes</taxon>
        <taxon>Actinomycetales</taxon>
        <taxon>Actinomycetaceae</taxon>
        <taxon>Actinomyces</taxon>
    </lineage>
</organism>
<dbReference type="KEGG" id="agh:M3I41_00555"/>
<dbReference type="Proteomes" id="UP000830236">
    <property type="component" value="Chromosome"/>
</dbReference>
<feature type="domain" description="Fido" evidence="1">
    <location>
        <begin position="152"/>
        <end position="306"/>
    </location>
</feature>
<dbReference type="PROSITE" id="PS51459">
    <property type="entry name" value="FIDO"/>
    <property type="match status" value="1"/>
</dbReference>
<evidence type="ECO:0000313" key="3">
    <source>
        <dbReference type="Proteomes" id="UP000830236"/>
    </source>
</evidence>
<name>A0A9E7AFQ9_9ACTO</name>
<dbReference type="SUPFAM" id="SSF140931">
    <property type="entry name" value="Fic-like"/>
    <property type="match status" value="1"/>
</dbReference>